<gene>
    <name evidence="8" type="ordered locus">Ppha_0453</name>
</gene>
<feature type="active site" description="Charge relay system" evidence="5">
    <location>
        <position position="163"/>
    </location>
</feature>
<evidence type="ECO:0000256" key="5">
    <source>
        <dbReference type="PROSITE-ProRule" id="PRU01240"/>
    </source>
</evidence>
<dbReference type="PANTHER" id="PTHR43806">
    <property type="entry name" value="PEPTIDASE S8"/>
    <property type="match status" value="1"/>
</dbReference>
<dbReference type="GO" id="GO:0004252">
    <property type="term" value="F:serine-type endopeptidase activity"/>
    <property type="evidence" value="ECO:0007669"/>
    <property type="project" value="UniProtKB-UniRule"/>
</dbReference>
<evidence type="ECO:0000313" key="9">
    <source>
        <dbReference type="Proteomes" id="UP000002724"/>
    </source>
</evidence>
<dbReference type="KEGG" id="pph:Ppha_0453"/>
<dbReference type="InterPro" id="IPR015500">
    <property type="entry name" value="Peptidase_S8_subtilisin-rel"/>
</dbReference>
<accession>B4SCU5</accession>
<evidence type="ECO:0000256" key="1">
    <source>
        <dbReference type="ARBA" id="ARBA00011073"/>
    </source>
</evidence>
<name>B4SCU5_PELPB</name>
<keyword evidence="9" id="KW-1185">Reference proteome</keyword>
<dbReference type="STRING" id="324925.Ppha_0453"/>
<keyword evidence="3 5" id="KW-0378">Hydrolase</keyword>
<dbReference type="InterPro" id="IPR023828">
    <property type="entry name" value="Peptidase_S8_Ser-AS"/>
</dbReference>
<dbReference type="EMBL" id="CP001110">
    <property type="protein sequence ID" value="ACF42779.1"/>
    <property type="molecule type" value="Genomic_DNA"/>
</dbReference>
<evidence type="ECO:0000256" key="4">
    <source>
        <dbReference type="ARBA" id="ARBA00022825"/>
    </source>
</evidence>
<keyword evidence="4 5" id="KW-0720">Serine protease</keyword>
<reference evidence="8 9" key="1">
    <citation type="submission" date="2008-06" db="EMBL/GenBank/DDBJ databases">
        <title>Complete sequence of Pelodictyon phaeoclathratiforme BU-1.</title>
        <authorList>
            <consortium name="US DOE Joint Genome Institute"/>
            <person name="Lucas S."/>
            <person name="Copeland A."/>
            <person name="Lapidus A."/>
            <person name="Glavina del Rio T."/>
            <person name="Dalin E."/>
            <person name="Tice H."/>
            <person name="Bruce D."/>
            <person name="Goodwin L."/>
            <person name="Pitluck S."/>
            <person name="Schmutz J."/>
            <person name="Larimer F."/>
            <person name="Land M."/>
            <person name="Hauser L."/>
            <person name="Kyrpides N."/>
            <person name="Mikhailova N."/>
            <person name="Liu Z."/>
            <person name="Li T."/>
            <person name="Zhao F."/>
            <person name="Overmann J."/>
            <person name="Bryant D.A."/>
            <person name="Richardson P."/>
        </authorList>
    </citation>
    <scope>NUCLEOTIDE SEQUENCE [LARGE SCALE GENOMIC DNA]</scope>
    <source>
        <strain evidence="9">DSM 5477 / BU-1</strain>
    </source>
</reference>
<dbReference type="PANTHER" id="PTHR43806:SF11">
    <property type="entry name" value="CEREVISIN-RELATED"/>
    <property type="match status" value="1"/>
</dbReference>
<evidence type="ECO:0000313" key="8">
    <source>
        <dbReference type="EMBL" id="ACF42779.1"/>
    </source>
</evidence>
<dbReference type="HOGENOM" id="CLU_451172_0_0_10"/>
<dbReference type="RefSeq" id="WP_012507274.1">
    <property type="nucleotide sequence ID" value="NC_011060.1"/>
</dbReference>
<feature type="active site" description="Charge relay system" evidence="5">
    <location>
        <position position="205"/>
    </location>
</feature>
<dbReference type="InterPro" id="IPR000209">
    <property type="entry name" value="Peptidase_S8/S53_dom"/>
</dbReference>
<dbReference type="Proteomes" id="UP000002724">
    <property type="component" value="Chromosome"/>
</dbReference>
<organism evidence="8 9">
    <name type="scientific">Pelodictyon phaeoclathratiforme (strain DSM 5477 / BU-1)</name>
    <dbReference type="NCBI Taxonomy" id="324925"/>
    <lineage>
        <taxon>Bacteria</taxon>
        <taxon>Pseudomonadati</taxon>
        <taxon>Chlorobiota</taxon>
        <taxon>Chlorobiia</taxon>
        <taxon>Chlorobiales</taxon>
        <taxon>Chlorobiaceae</taxon>
        <taxon>Chlorobium/Pelodictyon group</taxon>
        <taxon>Pelodictyon</taxon>
    </lineage>
</organism>
<dbReference type="OrthoDB" id="9798386at2"/>
<evidence type="ECO:0000256" key="2">
    <source>
        <dbReference type="ARBA" id="ARBA00022670"/>
    </source>
</evidence>
<protein>
    <submittedName>
        <fullName evidence="8">Peptidase S8 and S53 subtilisin kexin sedolisin</fullName>
    </submittedName>
</protein>
<evidence type="ECO:0000259" key="7">
    <source>
        <dbReference type="Pfam" id="PF00082"/>
    </source>
</evidence>
<dbReference type="PROSITE" id="PS00138">
    <property type="entry name" value="SUBTILASE_SER"/>
    <property type="match status" value="1"/>
</dbReference>
<dbReference type="InterPro" id="IPR036852">
    <property type="entry name" value="Peptidase_S8/S53_dom_sf"/>
</dbReference>
<dbReference type="SUPFAM" id="SSF52743">
    <property type="entry name" value="Subtilisin-like"/>
    <property type="match status" value="1"/>
</dbReference>
<dbReference type="AlphaFoldDB" id="B4SCU5"/>
<dbReference type="InterPro" id="IPR022398">
    <property type="entry name" value="Peptidase_S8_His-AS"/>
</dbReference>
<dbReference type="PRINTS" id="PR00723">
    <property type="entry name" value="SUBTILISIN"/>
</dbReference>
<feature type="active site" description="Charge relay system" evidence="5">
    <location>
        <position position="371"/>
    </location>
</feature>
<evidence type="ECO:0000256" key="3">
    <source>
        <dbReference type="ARBA" id="ARBA00022801"/>
    </source>
</evidence>
<sequence>MNATADTQHGNPLPPAANLFFKTIFLLDEARSVATGDGIVTFERVFFSPARLTAFSKGEFDKKIDDESSIKESYENMIPEEQKLHRCFQVVFKTQELRNAFIHKYKNNNALESVTEEVEVKLFNFQIPPNDTMNSQLWGHQKTNVEAVWDCSRGCGPVVAIVDTGIDTTHPELQHQLWEVYPGVHGINLNNGPISDITDYHPLGHGTHVAGIVAARGNNLYGVIGAAPAAQLMGIRIYGSLPTGSAMAASGIYWAIGLGADVINCSWGVQVPFDPVISLAIGAALAQTPPPVIVAAAGNDGVDAINYYPASDPQVICVAATDINDARAIFSSSLSSNWGSVVDVAAPGKDIWSTVPVSVNSSGFMQLSGTSMAAPHVSAMVAIIRSRLSGLTQPEYLEIVQTYVSTIYPDRYIGTGRIDFTFLKEILCGCGCSPCRYRVILEERRLYYASIRKKFTIAGNSNPPACTLHECTEVTISPSLEPCFKLHWGDSPQDQIETHDTEIIYITACNPYCNITFKGLKIIAIRIIPNYVLPNNEMAVELAASSLICYGTLGPSRCTTREYALITSDTAPGTYSLEFEYCIEEIEYHGYNRGKNSFTLTLVDS</sequence>
<dbReference type="InterPro" id="IPR050131">
    <property type="entry name" value="Peptidase_S8_subtilisin-like"/>
</dbReference>
<feature type="domain" description="Peptidase S8/S53" evidence="7">
    <location>
        <begin position="156"/>
        <end position="407"/>
    </location>
</feature>
<dbReference type="PROSITE" id="PS51892">
    <property type="entry name" value="SUBTILASE"/>
    <property type="match status" value="1"/>
</dbReference>
<dbReference type="GO" id="GO:0006508">
    <property type="term" value="P:proteolysis"/>
    <property type="evidence" value="ECO:0007669"/>
    <property type="project" value="UniProtKB-KW"/>
</dbReference>
<comment type="similarity">
    <text evidence="1 5 6">Belongs to the peptidase S8 family.</text>
</comment>
<evidence type="ECO:0000256" key="6">
    <source>
        <dbReference type="RuleBase" id="RU003355"/>
    </source>
</evidence>
<dbReference type="PROSITE" id="PS00137">
    <property type="entry name" value="SUBTILASE_HIS"/>
    <property type="match status" value="1"/>
</dbReference>
<keyword evidence="2 5" id="KW-0645">Protease</keyword>
<dbReference type="Gene3D" id="3.40.50.200">
    <property type="entry name" value="Peptidase S8/S53 domain"/>
    <property type="match status" value="1"/>
</dbReference>
<dbReference type="Pfam" id="PF00082">
    <property type="entry name" value="Peptidase_S8"/>
    <property type="match status" value="1"/>
</dbReference>
<dbReference type="InterPro" id="IPR023827">
    <property type="entry name" value="Peptidase_S8_Asp-AS"/>
</dbReference>
<dbReference type="PROSITE" id="PS00136">
    <property type="entry name" value="SUBTILASE_ASP"/>
    <property type="match status" value="1"/>
</dbReference>
<proteinExistence type="inferred from homology"/>
<dbReference type="eggNOG" id="COG1404">
    <property type="taxonomic scope" value="Bacteria"/>
</dbReference>